<dbReference type="SUPFAM" id="SSF57850">
    <property type="entry name" value="RING/U-box"/>
    <property type="match status" value="1"/>
</dbReference>
<keyword evidence="1" id="KW-0479">Metal-binding</keyword>
<protein>
    <recommendedName>
        <fullName evidence="7">ZZ-type domain-containing protein</fullName>
    </recommendedName>
</protein>
<keyword evidence="3" id="KW-0862">Zinc</keyword>
<feature type="coiled-coil region" evidence="5">
    <location>
        <begin position="302"/>
        <end position="369"/>
    </location>
</feature>
<dbReference type="GeneID" id="80911377"/>
<dbReference type="OrthoDB" id="427518at2759"/>
<dbReference type="InterPro" id="IPR043145">
    <property type="entry name" value="Znf_ZZ_sf"/>
</dbReference>
<proteinExistence type="predicted"/>
<dbReference type="CDD" id="cd02249">
    <property type="entry name" value="ZZ"/>
    <property type="match status" value="1"/>
</dbReference>
<dbReference type="Gene3D" id="3.30.60.90">
    <property type="match status" value="1"/>
</dbReference>
<evidence type="ECO:0000256" key="4">
    <source>
        <dbReference type="PROSITE-ProRule" id="PRU00228"/>
    </source>
</evidence>
<dbReference type="InterPro" id="IPR000433">
    <property type="entry name" value="Znf_ZZ"/>
</dbReference>
<dbReference type="SMART" id="SM00291">
    <property type="entry name" value="ZnF_ZZ"/>
    <property type="match status" value="1"/>
</dbReference>
<dbReference type="EMBL" id="JAPEUX010000005">
    <property type="protein sequence ID" value="KAJ4352499.1"/>
    <property type="molecule type" value="Genomic_DNA"/>
</dbReference>
<evidence type="ECO:0000256" key="5">
    <source>
        <dbReference type="SAM" id="Coils"/>
    </source>
</evidence>
<evidence type="ECO:0000259" key="7">
    <source>
        <dbReference type="PROSITE" id="PS50135"/>
    </source>
</evidence>
<name>A0A9W8XK58_9PLEO</name>
<accession>A0A9W8XK58</accession>
<feature type="domain" description="ZZ-type" evidence="7">
    <location>
        <begin position="1"/>
        <end position="54"/>
    </location>
</feature>
<keyword evidence="5" id="KW-0175">Coiled coil</keyword>
<dbReference type="Proteomes" id="UP001140513">
    <property type="component" value="Unassembled WGS sequence"/>
</dbReference>
<feature type="compositionally biased region" description="Pro residues" evidence="6">
    <location>
        <begin position="270"/>
        <end position="289"/>
    </location>
</feature>
<reference evidence="8" key="1">
    <citation type="submission" date="2022-10" db="EMBL/GenBank/DDBJ databases">
        <title>Tapping the CABI collections for fungal endophytes: first genome assemblies for Collariella, Neodidymelliopsis, Ascochyta clinopodiicola, Didymella pomorum, Didymosphaeria variabile, Neocosmospora piperis and Neocucurbitaria cava.</title>
        <authorList>
            <person name="Hill R."/>
        </authorList>
    </citation>
    <scope>NUCLEOTIDE SEQUENCE</scope>
    <source>
        <strain evidence="8">IMI 356815</strain>
    </source>
</reference>
<keyword evidence="9" id="KW-1185">Reference proteome</keyword>
<evidence type="ECO:0000256" key="3">
    <source>
        <dbReference type="ARBA" id="ARBA00022833"/>
    </source>
</evidence>
<evidence type="ECO:0000313" key="8">
    <source>
        <dbReference type="EMBL" id="KAJ4352499.1"/>
    </source>
</evidence>
<evidence type="ECO:0000256" key="2">
    <source>
        <dbReference type="ARBA" id="ARBA00022771"/>
    </source>
</evidence>
<organism evidence="8 9">
    <name type="scientific">Didymosphaeria variabile</name>
    <dbReference type="NCBI Taxonomy" id="1932322"/>
    <lineage>
        <taxon>Eukaryota</taxon>
        <taxon>Fungi</taxon>
        <taxon>Dikarya</taxon>
        <taxon>Ascomycota</taxon>
        <taxon>Pezizomycotina</taxon>
        <taxon>Dothideomycetes</taxon>
        <taxon>Pleosporomycetidae</taxon>
        <taxon>Pleosporales</taxon>
        <taxon>Massarineae</taxon>
        <taxon>Didymosphaeriaceae</taxon>
        <taxon>Didymosphaeria</taxon>
    </lineage>
</organism>
<dbReference type="Pfam" id="PF25299">
    <property type="entry name" value="ZZ_ADA2"/>
    <property type="match status" value="1"/>
</dbReference>
<evidence type="ECO:0000256" key="6">
    <source>
        <dbReference type="SAM" id="MobiDB-lite"/>
    </source>
</evidence>
<evidence type="ECO:0000256" key="1">
    <source>
        <dbReference type="ARBA" id="ARBA00022723"/>
    </source>
</evidence>
<evidence type="ECO:0000313" key="9">
    <source>
        <dbReference type="Proteomes" id="UP001140513"/>
    </source>
</evidence>
<dbReference type="AlphaFoldDB" id="A0A9W8XK58"/>
<keyword evidence="2 4" id="KW-0863">Zinc-finger</keyword>
<gene>
    <name evidence="8" type="ORF">N0V89_007847</name>
</gene>
<dbReference type="RefSeq" id="XP_056070855.1">
    <property type="nucleotide sequence ID" value="XM_056216608.1"/>
</dbReference>
<dbReference type="GO" id="GO:0008270">
    <property type="term" value="F:zinc ion binding"/>
    <property type="evidence" value="ECO:0007669"/>
    <property type="project" value="UniProtKB-KW"/>
</dbReference>
<feature type="region of interest" description="Disordered" evidence="6">
    <location>
        <begin position="258"/>
        <end position="296"/>
    </location>
</feature>
<sequence length="380" mass="43078">MCDACLNNIYCSQNRFQCTECYDYDLCLSCFRSGRESKSHKSSHAIRHILKTEVLKPDDFIPPHDDVNPEQSADQLKTFITLEPDVNRPESEMRWHFLHGADSHLRYLTATVEPGHYAAHLTILTRLSGLLNQAGLDDLKEEGLGYLRVGLGTLRNKKQFFRTRYQEESFASLVLEEGQMIDKMLDRYWWTVVKLPGDGEPVVLHADCVFSLETPEDLGLIVQWSGIRAFASGNEATVSINVADIRLYDIRDFTEPLKVPPEQPPTVASPQPPIATPAPAPEAPVPTPPTQAADAGDEEITAEELLSALLQIQQSVEDARQRAQLEAAIKQRLKQQEEERQTAVFNYMFAKAIQEQAILEQERQEQEEARRFLRLMGFNI</sequence>
<comment type="caution">
    <text evidence="8">The sequence shown here is derived from an EMBL/GenBank/DDBJ whole genome shotgun (WGS) entry which is preliminary data.</text>
</comment>
<dbReference type="PROSITE" id="PS50135">
    <property type="entry name" value="ZF_ZZ_2"/>
    <property type="match status" value="1"/>
</dbReference>